<dbReference type="EMBL" id="AWXU01000058">
    <property type="protein sequence ID" value="KFN48012.1"/>
    <property type="molecule type" value="Genomic_DNA"/>
</dbReference>
<accession>A0A091B955</accession>
<dbReference type="Proteomes" id="UP000029391">
    <property type="component" value="Unassembled WGS sequence"/>
</dbReference>
<name>A0A091B955_9GAMM</name>
<organism evidence="1 2">
    <name type="scientific">Arenimonas composti TR7-09 = DSM 18010</name>
    <dbReference type="NCBI Taxonomy" id="1121013"/>
    <lineage>
        <taxon>Bacteria</taxon>
        <taxon>Pseudomonadati</taxon>
        <taxon>Pseudomonadota</taxon>
        <taxon>Gammaproteobacteria</taxon>
        <taxon>Lysobacterales</taxon>
        <taxon>Lysobacteraceae</taxon>
        <taxon>Arenimonas</taxon>
    </lineage>
</organism>
<protein>
    <submittedName>
        <fullName evidence="1">Uncharacterized protein</fullName>
    </submittedName>
</protein>
<evidence type="ECO:0000313" key="2">
    <source>
        <dbReference type="Proteomes" id="UP000029391"/>
    </source>
</evidence>
<keyword evidence="2" id="KW-1185">Reference proteome</keyword>
<proteinExistence type="predicted"/>
<gene>
    <name evidence="1" type="ORF">P873_14390</name>
</gene>
<dbReference type="AlphaFoldDB" id="A0A091B955"/>
<sequence length="115" mass="13374">MFFQQACIVDDEGRILTAFDDLTSALEIDFQRPEFVDLFLDAIDKALDRTRVWQGNCFSIEADSNFLYIENCDQETFSGPFKITGVVELMKVWREFLRTSRPLEHAIRSDDLVVK</sequence>
<comment type="caution">
    <text evidence="1">The sequence shown here is derived from an EMBL/GenBank/DDBJ whole genome shotgun (WGS) entry which is preliminary data.</text>
</comment>
<evidence type="ECO:0000313" key="1">
    <source>
        <dbReference type="EMBL" id="KFN48012.1"/>
    </source>
</evidence>
<reference evidence="1 2" key="1">
    <citation type="submission" date="2013-09" db="EMBL/GenBank/DDBJ databases">
        <title>Genome sequencing of Arenimonas composti.</title>
        <authorList>
            <person name="Chen F."/>
            <person name="Wang G."/>
        </authorList>
    </citation>
    <scope>NUCLEOTIDE SEQUENCE [LARGE SCALE GENOMIC DNA]</scope>
    <source>
        <strain evidence="1 2">TR7-09</strain>
    </source>
</reference>